<dbReference type="Proteomes" id="UP000308886">
    <property type="component" value="Unassembled WGS sequence"/>
</dbReference>
<protein>
    <submittedName>
        <fullName evidence="1">Uncharacterized protein</fullName>
    </submittedName>
</protein>
<accession>A0AC61QQ71</accession>
<evidence type="ECO:0000313" key="2">
    <source>
        <dbReference type="Proteomes" id="UP000308886"/>
    </source>
</evidence>
<name>A0AC61QQ71_9BACT</name>
<evidence type="ECO:0000313" key="1">
    <source>
        <dbReference type="EMBL" id="TGX82103.1"/>
    </source>
</evidence>
<keyword evidence="2" id="KW-1185">Reference proteome</keyword>
<proteinExistence type="predicted"/>
<comment type="caution">
    <text evidence="1">The sequence shown here is derived from an EMBL/GenBank/DDBJ whole genome shotgun (WGS) entry which is preliminary data.</text>
</comment>
<sequence>MKKFIVSLLKDPPFYYALIIASMFVASLIGNIGILLYYPMLFFLCFFYNGRTKNNIGSVWGIFLTACVFSVLFNTILPVFKAPYRLAGYSILIFAVTPILFNVKKAVMCFKLLQYTCLLLVAVGFLNYYMYRTGALEISEGNRVFAGTIGTNFLGMLCSMAILYLGSLLLYQKALDKILIYLFYILLIGLLLCLLLSSSRNSIVSIIISTLVMVYIKFQGKIGSTLAVFAILAILAVLTFPLWEEYIVGILDKQGGNTDSFDMHSREAYWATRWKEFISSPIFGIGFASVSNPTPFSLMTGIVETTTGWGGLFSQLGLIGGIPFCVLTIQNMKYLLTCKDGRFVHCLLGALLSFFCINSIGEGYITTVGCQFTVYFFLTQGVVYVLRKKWISVDSFVPLFLKSTKI</sequence>
<gene>
    <name evidence="1" type="ORF">E5358_08575</name>
</gene>
<reference evidence="1" key="1">
    <citation type="submission" date="2019-04" db="EMBL/GenBank/DDBJ databases">
        <title>Microbes associate with the intestines of laboratory mice.</title>
        <authorList>
            <person name="Navarre W."/>
            <person name="Wong E."/>
            <person name="Huang K."/>
            <person name="Tropini C."/>
            <person name="Ng K."/>
            <person name="Yu B."/>
        </authorList>
    </citation>
    <scope>NUCLEOTIDE SEQUENCE</scope>
    <source>
        <strain evidence="1">NM73_A23</strain>
    </source>
</reference>
<organism evidence="1 2">
    <name type="scientific">Palleniella muris</name>
    <dbReference type="NCBI Taxonomy" id="3038145"/>
    <lineage>
        <taxon>Bacteria</taxon>
        <taxon>Pseudomonadati</taxon>
        <taxon>Bacteroidota</taxon>
        <taxon>Bacteroidia</taxon>
        <taxon>Bacteroidales</taxon>
        <taxon>Prevotellaceae</taxon>
        <taxon>Palleniella</taxon>
    </lineage>
</organism>
<dbReference type="EMBL" id="SRZC01000012">
    <property type="protein sequence ID" value="TGX82103.1"/>
    <property type="molecule type" value="Genomic_DNA"/>
</dbReference>